<name>A0A8J3CTX4_9PROT</name>
<reference evidence="1" key="1">
    <citation type="journal article" date="2014" name="Int. J. Syst. Evol. Microbiol.">
        <title>Complete genome sequence of Corynebacterium casei LMG S-19264T (=DSM 44701T), isolated from a smear-ripened cheese.</title>
        <authorList>
            <consortium name="US DOE Joint Genome Institute (JGI-PGF)"/>
            <person name="Walter F."/>
            <person name="Albersmeier A."/>
            <person name="Kalinowski J."/>
            <person name="Ruckert C."/>
        </authorList>
    </citation>
    <scope>NUCLEOTIDE SEQUENCE</scope>
    <source>
        <strain evidence="1">KCTC 32513</strain>
    </source>
</reference>
<dbReference type="AlphaFoldDB" id="A0A8J3CTX4"/>
<keyword evidence="2" id="KW-1185">Reference proteome</keyword>
<gene>
    <name evidence="1" type="ORF">GCM10009069_26770</name>
</gene>
<organism evidence="1 2">
    <name type="scientific">Algimonas arctica</name>
    <dbReference type="NCBI Taxonomy" id="1479486"/>
    <lineage>
        <taxon>Bacteria</taxon>
        <taxon>Pseudomonadati</taxon>
        <taxon>Pseudomonadota</taxon>
        <taxon>Alphaproteobacteria</taxon>
        <taxon>Maricaulales</taxon>
        <taxon>Robiginitomaculaceae</taxon>
        <taxon>Algimonas</taxon>
    </lineage>
</organism>
<accession>A0A8J3CTX4</accession>
<comment type="caution">
    <text evidence="1">The sequence shown here is derived from an EMBL/GenBank/DDBJ whole genome shotgun (WGS) entry which is preliminary data.</text>
</comment>
<protein>
    <submittedName>
        <fullName evidence="1">Uncharacterized protein</fullName>
    </submittedName>
</protein>
<sequence>MKTAHLSRNRLLRGIAEETASFCSKQAWVIIARQSALSLEANSHIHSPEWTLELAPKMGHSWMSAAFKQPVLCLDVIGNSGEVAYGPDLTRIKRFAMVHLLHKFEKV</sequence>
<evidence type="ECO:0000313" key="2">
    <source>
        <dbReference type="Proteomes" id="UP000634004"/>
    </source>
</evidence>
<proteinExistence type="predicted"/>
<dbReference type="Proteomes" id="UP000634004">
    <property type="component" value="Unassembled WGS sequence"/>
</dbReference>
<evidence type="ECO:0000313" key="1">
    <source>
        <dbReference type="EMBL" id="GHB02620.1"/>
    </source>
</evidence>
<dbReference type="EMBL" id="BMZH01000014">
    <property type="protein sequence ID" value="GHB02620.1"/>
    <property type="molecule type" value="Genomic_DNA"/>
</dbReference>
<reference evidence="1" key="2">
    <citation type="submission" date="2020-09" db="EMBL/GenBank/DDBJ databases">
        <authorList>
            <person name="Sun Q."/>
            <person name="Kim S."/>
        </authorList>
    </citation>
    <scope>NUCLEOTIDE SEQUENCE</scope>
    <source>
        <strain evidence="1">KCTC 32513</strain>
    </source>
</reference>